<keyword evidence="2" id="KW-1185">Reference proteome</keyword>
<comment type="caution">
    <text evidence="1">The sequence shown here is derived from an EMBL/GenBank/DDBJ whole genome shotgun (WGS) entry which is preliminary data.</text>
</comment>
<dbReference type="EMBL" id="CAJVPS010005814">
    <property type="protein sequence ID" value="CAG8618801.1"/>
    <property type="molecule type" value="Genomic_DNA"/>
</dbReference>
<gene>
    <name evidence="1" type="ORF">ALEPTO_LOCUS8872</name>
</gene>
<proteinExistence type="predicted"/>
<accession>A0A9N9D0G9</accession>
<feature type="non-terminal residue" evidence="1">
    <location>
        <position position="1"/>
    </location>
</feature>
<name>A0A9N9D0G9_9GLOM</name>
<dbReference type="Proteomes" id="UP000789508">
    <property type="component" value="Unassembled WGS sequence"/>
</dbReference>
<evidence type="ECO:0000313" key="1">
    <source>
        <dbReference type="EMBL" id="CAG8618801.1"/>
    </source>
</evidence>
<reference evidence="1" key="1">
    <citation type="submission" date="2021-06" db="EMBL/GenBank/DDBJ databases">
        <authorList>
            <person name="Kallberg Y."/>
            <person name="Tangrot J."/>
            <person name="Rosling A."/>
        </authorList>
    </citation>
    <scope>NUCLEOTIDE SEQUENCE</scope>
    <source>
        <strain evidence="1">FL130A</strain>
    </source>
</reference>
<evidence type="ECO:0000313" key="2">
    <source>
        <dbReference type="Proteomes" id="UP000789508"/>
    </source>
</evidence>
<dbReference type="AlphaFoldDB" id="A0A9N9D0G9"/>
<organism evidence="1 2">
    <name type="scientific">Ambispora leptoticha</name>
    <dbReference type="NCBI Taxonomy" id="144679"/>
    <lineage>
        <taxon>Eukaryota</taxon>
        <taxon>Fungi</taxon>
        <taxon>Fungi incertae sedis</taxon>
        <taxon>Mucoromycota</taxon>
        <taxon>Glomeromycotina</taxon>
        <taxon>Glomeromycetes</taxon>
        <taxon>Archaeosporales</taxon>
        <taxon>Ambisporaceae</taxon>
        <taxon>Ambispora</taxon>
    </lineage>
</organism>
<protein>
    <submittedName>
        <fullName evidence="1">3342_t:CDS:1</fullName>
    </submittedName>
</protein>
<sequence>MLLYESDKLLSLFGEPGVGGTDCKQVVVLVGIEAVLVEEQVVLVEERVVSVDILVEEDKLGEVLLIKFSEEISNQDISADELDDNIWELPEYSPSEYDSNDSIILKDEDILALSHSDIEIDPSLANVSPFAECDFEDYESASLEDDFDDLQNPPTIKWPNEAYYKFIEIVNKHQLSNSAVEANMLANVYQPLSSRRPCYSCLVSNNNLNNISLAYISPRTPINMKQVIDSGEEQYYSIHPERNAFWEI</sequence>